<reference evidence="3" key="1">
    <citation type="journal article" date="2019" name="Int. J. Syst. Evol. Microbiol.">
        <title>The Global Catalogue of Microorganisms (GCM) 10K type strain sequencing project: providing services to taxonomists for standard genome sequencing and annotation.</title>
        <authorList>
            <consortium name="The Broad Institute Genomics Platform"/>
            <consortium name="The Broad Institute Genome Sequencing Center for Infectious Disease"/>
            <person name="Wu L."/>
            <person name="Ma J."/>
        </authorList>
    </citation>
    <scope>NUCLEOTIDE SEQUENCE [LARGE SCALE GENOMIC DNA]</scope>
    <source>
        <strain evidence="3">CCM 7435</strain>
    </source>
</reference>
<evidence type="ECO:0000256" key="1">
    <source>
        <dbReference type="SAM" id="SignalP"/>
    </source>
</evidence>
<organism evidence="2 3">
    <name type="scientific">Ancylobacter oerskovii</name>
    <dbReference type="NCBI Taxonomy" id="459519"/>
    <lineage>
        <taxon>Bacteria</taxon>
        <taxon>Pseudomonadati</taxon>
        <taxon>Pseudomonadota</taxon>
        <taxon>Alphaproteobacteria</taxon>
        <taxon>Hyphomicrobiales</taxon>
        <taxon>Xanthobacteraceae</taxon>
        <taxon>Ancylobacter</taxon>
    </lineage>
</organism>
<comment type="caution">
    <text evidence="2">The sequence shown here is derived from an EMBL/GenBank/DDBJ whole genome shotgun (WGS) entry which is preliminary data.</text>
</comment>
<keyword evidence="1" id="KW-0732">Signal</keyword>
<dbReference type="RefSeq" id="WP_213354176.1">
    <property type="nucleotide sequence ID" value="NZ_JAHBGB010000037.1"/>
</dbReference>
<keyword evidence="3" id="KW-1185">Reference proteome</keyword>
<dbReference type="EMBL" id="JBHUHD010000001">
    <property type="protein sequence ID" value="MFD2142323.1"/>
    <property type="molecule type" value="Genomic_DNA"/>
</dbReference>
<feature type="signal peptide" evidence="1">
    <location>
        <begin position="1"/>
        <end position="19"/>
    </location>
</feature>
<evidence type="ECO:0000313" key="3">
    <source>
        <dbReference type="Proteomes" id="UP001597299"/>
    </source>
</evidence>
<gene>
    <name evidence="2" type="ORF">ACFSNC_18095</name>
</gene>
<evidence type="ECO:0000313" key="2">
    <source>
        <dbReference type="EMBL" id="MFD2142323.1"/>
    </source>
</evidence>
<protein>
    <submittedName>
        <fullName evidence="2">Uncharacterized protein</fullName>
    </submittedName>
</protein>
<sequence length="362" mass="38480">MRIFLALTALLASATLAQSDIRTELAQQLDTSPDHFVMNLPPRGGVQVGTIYLKDRKSLHSVGNIPASAYIVGPEFDLASKVDFSTEGEFGLKIAKFFGASVAASDDMQTDILITGARIIELDASTIGTIVRDAYQKFNKTADEYYIVTKIYQGLARVVTRNKTSAKAEASSTVDPKLGVTAGAAVSNGIARSIEPATAIVFAFELSAVRDYKRYTAGIDRIYTASSGILVPGFASSTPPSMMAPASAPHTPETSSAAQSLPSVFEQLTPAERALIDVRPSRFVVPRSLASGGMVVLPTGRIIVKPGPSTATAEQMRTFSPFATVVNSNGRETVWYLPPALPISAFAPAAIGLEPVHNREIE</sequence>
<accession>A0ABW4Z255</accession>
<name>A0ABW4Z255_9HYPH</name>
<dbReference type="Proteomes" id="UP001597299">
    <property type="component" value="Unassembled WGS sequence"/>
</dbReference>
<proteinExistence type="predicted"/>
<feature type="chain" id="PRO_5047344716" evidence="1">
    <location>
        <begin position="20"/>
        <end position="362"/>
    </location>
</feature>